<feature type="region of interest" description="Disordered" evidence="1">
    <location>
        <begin position="45"/>
        <end position="68"/>
    </location>
</feature>
<evidence type="ECO:0000256" key="2">
    <source>
        <dbReference type="SAM" id="Phobius"/>
    </source>
</evidence>
<evidence type="ECO:0000313" key="4">
    <source>
        <dbReference type="EMBL" id="KAJ3100729.1"/>
    </source>
</evidence>
<evidence type="ECO:0000259" key="3">
    <source>
        <dbReference type="Pfam" id="PF11790"/>
    </source>
</evidence>
<comment type="caution">
    <text evidence="4">The sequence shown here is derived from an EMBL/GenBank/DDBJ whole genome shotgun (WGS) entry which is preliminary data.</text>
</comment>
<dbReference type="Proteomes" id="UP001211907">
    <property type="component" value="Unassembled WGS sequence"/>
</dbReference>
<keyword evidence="2" id="KW-0812">Transmembrane</keyword>
<proteinExistence type="predicted"/>
<reference evidence="4" key="1">
    <citation type="submission" date="2020-05" db="EMBL/GenBank/DDBJ databases">
        <title>Phylogenomic resolution of chytrid fungi.</title>
        <authorList>
            <person name="Stajich J.E."/>
            <person name="Amses K."/>
            <person name="Simmons R."/>
            <person name="Seto K."/>
            <person name="Myers J."/>
            <person name="Bonds A."/>
            <person name="Quandt C.A."/>
            <person name="Barry K."/>
            <person name="Liu P."/>
            <person name="Grigoriev I."/>
            <person name="Longcore J.E."/>
            <person name="James T.Y."/>
        </authorList>
    </citation>
    <scope>NUCLEOTIDE SEQUENCE</scope>
    <source>
        <strain evidence="4">JEL0513</strain>
    </source>
</reference>
<evidence type="ECO:0000313" key="5">
    <source>
        <dbReference type="Proteomes" id="UP001211907"/>
    </source>
</evidence>
<feature type="transmembrane region" description="Helical" evidence="2">
    <location>
        <begin position="20"/>
        <end position="39"/>
    </location>
</feature>
<name>A0AAD5SSL7_9FUNG</name>
<dbReference type="Pfam" id="PF11790">
    <property type="entry name" value="Glyco_hydro_cc"/>
    <property type="match status" value="1"/>
</dbReference>
<keyword evidence="2" id="KW-0472">Membrane</keyword>
<dbReference type="EMBL" id="JADGJH010002263">
    <property type="protein sequence ID" value="KAJ3100729.1"/>
    <property type="molecule type" value="Genomic_DNA"/>
</dbReference>
<dbReference type="InterPro" id="IPR053183">
    <property type="entry name" value="ASL1"/>
</dbReference>
<dbReference type="GO" id="GO:0009277">
    <property type="term" value="C:fungal-type cell wall"/>
    <property type="evidence" value="ECO:0007669"/>
    <property type="project" value="TreeGrafter"/>
</dbReference>
<sequence>MQFSEVKSWTKKQAYRRRYLLMVIAVVIVAAGIIGGVLAKQHSGNTAQNATSSDSASSSENNSTTSASAVIGSGSQSVISSTSATVTSSVSVATSTNSPSIGKKGYSYTGTYAELNTLDAHWFYNWASTQTAVNPDSALPFVPMIWGPGSITTSVISSLTISGTAGVNDVLLGFNEPDSATQANTTPEQAIALWPQFISTGRRLGSPAVAQNASLSGSDSWLAQFMSLAKTNNYRVDFITLHYYPEPGYASALLQLVDEVYALYDLPIWLTEFCPADWSASASNPTKFTAADSLAFMTEVIPALYQRSYVERFAWFSYAITDPQLGFSSLFNSDGTLTSLGTLYQSYQN</sequence>
<gene>
    <name evidence="4" type="ORF">HK100_004663</name>
</gene>
<dbReference type="PANTHER" id="PTHR34154">
    <property type="entry name" value="ALKALI-SENSITIVE LINKAGE PROTEIN 1"/>
    <property type="match status" value="1"/>
</dbReference>
<feature type="domain" description="Asl1-like glycosyl hydrolase catalytic" evidence="3">
    <location>
        <begin position="118"/>
        <end position="344"/>
    </location>
</feature>
<organism evidence="4 5">
    <name type="scientific">Physocladia obscura</name>
    <dbReference type="NCBI Taxonomy" id="109957"/>
    <lineage>
        <taxon>Eukaryota</taxon>
        <taxon>Fungi</taxon>
        <taxon>Fungi incertae sedis</taxon>
        <taxon>Chytridiomycota</taxon>
        <taxon>Chytridiomycota incertae sedis</taxon>
        <taxon>Chytridiomycetes</taxon>
        <taxon>Chytridiales</taxon>
        <taxon>Chytriomycetaceae</taxon>
        <taxon>Physocladia</taxon>
    </lineage>
</organism>
<protein>
    <recommendedName>
        <fullName evidence="3">Asl1-like glycosyl hydrolase catalytic domain-containing protein</fullName>
    </recommendedName>
</protein>
<dbReference type="PANTHER" id="PTHR34154:SF3">
    <property type="entry name" value="ALKALI-SENSITIVE LINKAGE PROTEIN 1"/>
    <property type="match status" value="1"/>
</dbReference>
<dbReference type="InterPro" id="IPR024655">
    <property type="entry name" value="Asl1_glyco_hydro_catalytic"/>
</dbReference>
<keyword evidence="2" id="KW-1133">Transmembrane helix</keyword>
<keyword evidence="5" id="KW-1185">Reference proteome</keyword>
<dbReference type="InterPro" id="IPR017853">
    <property type="entry name" value="GH"/>
</dbReference>
<dbReference type="AlphaFoldDB" id="A0AAD5SSL7"/>
<accession>A0AAD5SSL7</accession>
<evidence type="ECO:0000256" key="1">
    <source>
        <dbReference type="SAM" id="MobiDB-lite"/>
    </source>
</evidence>
<dbReference type="Gene3D" id="3.20.20.80">
    <property type="entry name" value="Glycosidases"/>
    <property type="match status" value="1"/>
</dbReference>
<dbReference type="GO" id="GO:0071966">
    <property type="term" value="P:fungal-type cell wall polysaccharide metabolic process"/>
    <property type="evidence" value="ECO:0007669"/>
    <property type="project" value="TreeGrafter"/>
</dbReference>
<dbReference type="SUPFAM" id="SSF51445">
    <property type="entry name" value="(Trans)glycosidases"/>
    <property type="match status" value="1"/>
</dbReference>